<name>A0ABS5KNX1_9ACTN</name>
<feature type="transmembrane region" description="Helical" evidence="6">
    <location>
        <begin position="394"/>
        <end position="413"/>
    </location>
</feature>
<evidence type="ECO:0000256" key="3">
    <source>
        <dbReference type="ARBA" id="ARBA00022692"/>
    </source>
</evidence>
<feature type="transmembrane region" description="Helical" evidence="6">
    <location>
        <begin position="25"/>
        <end position="48"/>
    </location>
</feature>
<feature type="transmembrane region" description="Helical" evidence="6">
    <location>
        <begin position="243"/>
        <end position="261"/>
    </location>
</feature>
<dbReference type="Gene3D" id="1.20.1250.20">
    <property type="entry name" value="MFS general substrate transporter like domains"/>
    <property type="match status" value="1"/>
</dbReference>
<proteinExistence type="predicted"/>
<feature type="transmembrane region" description="Helical" evidence="6">
    <location>
        <begin position="183"/>
        <end position="200"/>
    </location>
</feature>
<evidence type="ECO:0000313" key="8">
    <source>
        <dbReference type="EMBL" id="MBS2547727.1"/>
    </source>
</evidence>
<dbReference type="Proteomes" id="UP000730482">
    <property type="component" value="Unassembled WGS sequence"/>
</dbReference>
<keyword evidence="5 6" id="KW-0472">Membrane</keyword>
<dbReference type="PRINTS" id="PR01988">
    <property type="entry name" value="EXPORTERBACE"/>
</dbReference>
<keyword evidence="3 6" id="KW-0812">Transmembrane</keyword>
<dbReference type="PANTHER" id="PTHR23513">
    <property type="entry name" value="INTEGRAL MEMBRANE EFFLUX PROTEIN-RELATED"/>
    <property type="match status" value="1"/>
</dbReference>
<protein>
    <submittedName>
        <fullName evidence="8">MFS transporter</fullName>
    </submittedName>
</protein>
<feature type="transmembrane region" description="Helical" evidence="6">
    <location>
        <begin position="267"/>
        <end position="286"/>
    </location>
</feature>
<keyword evidence="2" id="KW-1003">Cell membrane</keyword>
<feature type="transmembrane region" description="Helical" evidence="6">
    <location>
        <begin position="54"/>
        <end position="76"/>
    </location>
</feature>
<evidence type="ECO:0000256" key="2">
    <source>
        <dbReference type="ARBA" id="ARBA00022475"/>
    </source>
</evidence>
<dbReference type="RefSeq" id="WP_212009307.1">
    <property type="nucleotide sequence ID" value="NZ_JAAFYZ010000033.1"/>
</dbReference>
<comment type="caution">
    <text evidence="8">The sequence shown here is derived from an EMBL/GenBank/DDBJ whole genome shotgun (WGS) entry which is preliminary data.</text>
</comment>
<dbReference type="InterPro" id="IPR022324">
    <property type="entry name" value="Bacilysin_exporter_BacE_put"/>
</dbReference>
<keyword evidence="4 6" id="KW-1133">Transmembrane helix</keyword>
<dbReference type="InterPro" id="IPR020846">
    <property type="entry name" value="MFS_dom"/>
</dbReference>
<feature type="domain" description="Major facilitator superfamily (MFS) profile" evidence="7">
    <location>
        <begin position="1"/>
        <end position="418"/>
    </location>
</feature>
<accession>A0ABS5KNX1</accession>
<dbReference type="PANTHER" id="PTHR23513:SF6">
    <property type="entry name" value="MAJOR FACILITATOR SUPERFAMILY ASSOCIATED DOMAIN-CONTAINING PROTEIN"/>
    <property type="match status" value="1"/>
</dbReference>
<sequence length="421" mass="43170">MGTAVGDPAAPTGVGPDRRRDFRTYWLGQSVSVVGDQVAAFVLPTIAITGFGASALQVGILNTVNTGAYTLLGLFVGVFMDRTRRRPVMIVSDLVRAAAFGAVPLLSAAGHLGMGVLYVVAAIAGVFAVFFNVASQSHLPALVGSDFLGTANARMEISNTLSLVVGPTLGGLLIQWWGGPTAMSVNAVSFLFSVAGVVLLRTPEPPMEARAASPVWHDLREGVSVLWQHPVLRRTTIASAARNFGNTAVNTVLLLFAYRALKLSSGVAGLLFASGTVAAVLGAWTVSRLRRRLGTGATLLAANGAGAVWVLAPLALAVPALPLLILLRVVSSFSLPLWNSIVVTLRQGAVPANLLGRVNATAGTLNFSAVPVGALAAGFGAQAGSAAFGTRTGLALTMMAAGICSAAGTVGLLSREVRTLP</sequence>
<dbReference type="PROSITE" id="PS50850">
    <property type="entry name" value="MFS"/>
    <property type="match status" value="1"/>
</dbReference>
<dbReference type="InterPro" id="IPR011701">
    <property type="entry name" value="MFS"/>
</dbReference>
<dbReference type="SUPFAM" id="SSF103473">
    <property type="entry name" value="MFS general substrate transporter"/>
    <property type="match status" value="1"/>
</dbReference>
<comment type="subcellular location">
    <subcellularLocation>
        <location evidence="1">Cell membrane</location>
        <topology evidence="1">Multi-pass membrane protein</topology>
    </subcellularLocation>
</comment>
<evidence type="ECO:0000256" key="1">
    <source>
        <dbReference type="ARBA" id="ARBA00004651"/>
    </source>
</evidence>
<organism evidence="8 9">
    <name type="scientific">Catenulispora pinistramenti</name>
    <dbReference type="NCBI Taxonomy" id="2705254"/>
    <lineage>
        <taxon>Bacteria</taxon>
        <taxon>Bacillati</taxon>
        <taxon>Actinomycetota</taxon>
        <taxon>Actinomycetes</taxon>
        <taxon>Catenulisporales</taxon>
        <taxon>Catenulisporaceae</taxon>
        <taxon>Catenulispora</taxon>
    </lineage>
</organism>
<evidence type="ECO:0000256" key="5">
    <source>
        <dbReference type="ARBA" id="ARBA00023136"/>
    </source>
</evidence>
<evidence type="ECO:0000259" key="7">
    <source>
        <dbReference type="PROSITE" id="PS50850"/>
    </source>
</evidence>
<feature type="transmembrane region" description="Helical" evidence="6">
    <location>
        <begin position="298"/>
        <end position="318"/>
    </location>
</feature>
<dbReference type="EMBL" id="JAAFYZ010000033">
    <property type="protein sequence ID" value="MBS2547727.1"/>
    <property type="molecule type" value="Genomic_DNA"/>
</dbReference>
<feature type="transmembrane region" description="Helical" evidence="6">
    <location>
        <begin position="365"/>
        <end position="388"/>
    </location>
</feature>
<evidence type="ECO:0000256" key="6">
    <source>
        <dbReference type="SAM" id="Phobius"/>
    </source>
</evidence>
<reference evidence="8 9" key="1">
    <citation type="submission" date="2020-02" db="EMBL/GenBank/DDBJ databases">
        <title>Acidophilic actinobacteria isolated from forest soil.</title>
        <authorList>
            <person name="Golinska P."/>
        </authorList>
    </citation>
    <scope>NUCLEOTIDE SEQUENCE [LARGE SCALE GENOMIC DNA]</scope>
    <source>
        <strain evidence="8 9">NL8</strain>
    </source>
</reference>
<evidence type="ECO:0000256" key="4">
    <source>
        <dbReference type="ARBA" id="ARBA00022989"/>
    </source>
</evidence>
<evidence type="ECO:0000313" key="9">
    <source>
        <dbReference type="Proteomes" id="UP000730482"/>
    </source>
</evidence>
<feature type="transmembrane region" description="Helical" evidence="6">
    <location>
        <begin position="115"/>
        <end position="135"/>
    </location>
</feature>
<keyword evidence="9" id="KW-1185">Reference proteome</keyword>
<feature type="transmembrane region" description="Helical" evidence="6">
    <location>
        <begin position="156"/>
        <end position="177"/>
    </location>
</feature>
<dbReference type="Pfam" id="PF07690">
    <property type="entry name" value="MFS_1"/>
    <property type="match status" value="1"/>
</dbReference>
<dbReference type="InterPro" id="IPR036259">
    <property type="entry name" value="MFS_trans_sf"/>
</dbReference>
<feature type="transmembrane region" description="Helical" evidence="6">
    <location>
        <begin position="324"/>
        <end position="345"/>
    </location>
</feature>
<dbReference type="CDD" id="cd06173">
    <property type="entry name" value="MFS_MefA_like"/>
    <property type="match status" value="1"/>
</dbReference>
<gene>
    <name evidence="8" type="ORF">KGQ19_12700</name>
</gene>
<feature type="transmembrane region" description="Helical" evidence="6">
    <location>
        <begin position="88"/>
        <end position="109"/>
    </location>
</feature>